<dbReference type="OrthoDB" id="4434319at2"/>
<accession>A0A2V1HL80</accession>
<reference evidence="2 3" key="1">
    <citation type="submission" date="2018-05" db="EMBL/GenBank/DDBJ databases">
        <title>Amnibacterium sp. M8JJ-5, whole genome shotgun sequence.</title>
        <authorList>
            <person name="Tuo L."/>
        </authorList>
    </citation>
    <scope>NUCLEOTIDE SEQUENCE [LARGE SCALE GENOMIC DNA]</scope>
    <source>
        <strain evidence="2 3">M8JJ-5</strain>
    </source>
</reference>
<comment type="caution">
    <text evidence="2">The sequence shown here is derived from an EMBL/GenBank/DDBJ whole genome shotgun (WGS) entry which is preliminary data.</text>
</comment>
<keyword evidence="1" id="KW-0812">Transmembrane</keyword>
<proteinExistence type="predicted"/>
<dbReference type="RefSeq" id="WP_116757951.1">
    <property type="nucleotide sequence ID" value="NZ_JBHUEX010000003.1"/>
</dbReference>
<gene>
    <name evidence="2" type="ORF">DDQ50_16815</name>
</gene>
<dbReference type="AlphaFoldDB" id="A0A2V1HL80"/>
<evidence type="ECO:0000313" key="3">
    <source>
        <dbReference type="Proteomes" id="UP000244893"/>
    </source>
</evidence>
<sequence length="549" mass="59225">MSVDTTRGGVSRVIGGESGHRSFFGGTHSRGRVIAFVAAFLAAVILTPLFGIWGLLIALLVGGGGFLLTQRTHRGSILDRRTRRTRWAQRLKDGTDRFEPYTAAQWDERTREYQEARDSAAKRAAWKQLSALRATPDGADGMGWLHSAPNEPGIAWHAPVGEPNYLSVTFTVTGQMSGVESSSVMRRAAEGWGMFLASRAAPTSLVGDVQMLTRVLPADSTPHEAWVADAQDPTAPLEAKKSYEQVLRIAGGDAMVQRHFVTVSWPITAAFIDAAKKYGPGRDGWRGLMQQEIASTVRGLIDARVGQVETLSARRLGAVMLHQQNPSRPIDQVAGVNPAALGLPSHDEFSAHVVDGIDPSTGKPVEWWHRTAAIRAENLAVGARGQLWLLDLLIGADIHFVRSLAFHVHLVPNGEARESARRDLLRDRAAAIEDAEKGRLANDVTGANMSAAARRDADLAHGSPHHGGTWVGYVTISETSRSELMKASRSLEETCSTGLGIERLEWLDSYQSAASGTTWPIGRGLGSPTPSLGTRLARALAGTSEKESL</sequence>
<dbReference type="Proteomes" id="UP000244893">
    <property type="component" value="Unassembled WGS sequence"/>
</dbReference>
<dbReference type="EMBL" id="QEOP01000006">
    <property type="protein sequence ID" value="PVZ93185.1"/>
    <property type="molecule type" value="Genomic_DNA"/>
</dbReference>
<keyword evidence="1" id="KW-0472">Membrane</keyword>
<evidence type="ECO:0000313" key="2">
    <source>
        <dbReference type="EMBL" id="PVZ93185.1"/>
    </source>
</evidence>
<feature type="transmembrane region" description="Helical" evidence="1">
    <location>
        <begin position="33"/>
        <end position="61"/>
    </location>
</feature>
<keyword evidence="3" id="KW-1185">Reference proteome</keyword>
<evidence type="ECO:0000256" key="1">
    <source>
        <dbReference type="SAM" id="Phobius"/>
    </source>
</evidence>
<organism evidence="2 3">
    <name type="scientific">Amnibacterium flavum</name>
    <dbReference type="NCBI Taxonomy" id="2173173"/>
    <lineage>
        <taxon>Bacteria</taxon>
        <taxon>Bacillati</taxon>
        <taxon>Actinomycetota</taxon>
        <taxon>Actinomycetes</taxon>
        <taxon>Micrococcales</taxon>
        <taxon>Microbacteriaceae</taxon>
        <taxon>Amnibacterium</taxon>
    </lineage>
</organism>
<keyword evidence="1" id="KW-1133">Transmembrane helix</keyword>
<name>A0A2V1HL80_9MICO</name>
<evidence type="ECO:0008006" key="4">
    <source>
        <dbReference type="Google" id="ProtNLM"/>
    </source>
</evidence>
<protein>
    <recommendedName>
        <fullName evidence="4">PrgI family protein</fullName>
    </recommendedName>
</protein>